<dbReference type="InterPro" id="IPR025711">
    <property type="entry name" value="PepSY"/>
</dbReference>
<feature type="domain" description="PepSY" evidence="3">
    <location>
        <begin position="153"/>
        <end position="209"/>
    </location>
</feature>
<dbReference type="OrthoDB" id="4871528at2"/>
<feature type="compositionally biased region" description="Acidic residues" evidence="1">
    <location>
        <begin position="53"/>
        <end position="69"/>
    </location>
</feature>
<feature type="region of interest" description="Disordered" evidence="1">
    <location>
        <begin position="23"/>
        <end position="78"/>
    </location>
</feature>
<evidence type="ECO:0000313" key="5">
    <source>
        <dbReference type="Proteomes" id="UP000253790"/>
    </source>
</evidence>
<proteinExistence type="predicted"/>
<keyword evidence="2" id="KW-0732">Signal</keyword>
<organism evidence="4 5">
    <name type="scientific">Ornithinimicrobium avium</name>
    <dbReference type="NCBI Taxonomy" id="2283195"/>
    <lineage>
        <taxon>Bacteria</taxon>
        <taxon>Bacillati</taxon>
        <taxon>Actinomycetota</taxon>
        <taxon>Actinomycetes</taxon>
        <taxon>Micrococcales</taxon>
        <taxon>Ornithinimicrobiaceae</taxon>
        <taxon>Ornithinimicrobium</taxon>
    </lineage>
</organism>
<feature type="signal peptide" evidence="2">
    <location>
        <begin position="1"/>
        <end position="25"/>
    </location>
</feature>
<reference evidence="4 5" key="1">
    <citation type="submission" date="2018-07" db="EMBL/GenBank/DDBJ databases">
        <title>Complete genome sequencing of Ornithinimicrobium sp. AMA3305.</title>
        <authorList>
            <person name="Bae J.-W."/>
        </authorList>
    </citation>
    <scope>NUCLEOTIDE SEQUENCE [LARGE SCALE GENOMIC DNA]</scope>
    <source>
        <strain evidence="4 5">AMA3305</strain>
    </source>
</reference>
<accession>A0A345NLH2</accession>
<protein>
    <recommendedName>
        <fullName evidence="3">PepSY domain-containing protein</fullName>
    </recommendedName>
</protein>
<dbReference type="Proteomes" id="UP000253790">
    <property type="component" value="Chromosome"/>
</dbReference>
<dbReference type="RefSeq" id="WP_114927645.1">
    <property type="nucleotide sequence ID" value="NZ_CP031229.1"/>
</dbReference>
<dbReference type="Gene3D" id="3.10.450.40">
    <property type="match status" value="1"/>
</dbReference>
<evidence type="ECO:0000256" key="1">
    <source>
        <dbReference type="SAM" id="MobiDB-lite"/>
    </source>
</evidence>
<sequence length="212" mass="21641">MNTQTNRTLTAALALALAVGLSACGGEGDAGDGVNPQTPTATQPAEDTSAEPTTDDAEDDTSEATEEDQQTSATDAGDLTATALLAIGTAEDETGGSAYEIDDQGDDGTWEVDVAVDGRSIEVTVSADGTTVVGTEDDDLDEDDKAGLAAATITLQEAIQIAIDEVGGVLDDAELEEEGGAHHWEVEVDGTDRGDDVEVNVSVDGKVLSVER</sequence>
<evidence type="ECO:0000313" key="4">
    <source>
        <dbReference type="EMBL" id="AXH95880.1"/>
    </source>
</evidence>
<dbReference type="AlphaFoldDB" id="A0A345NLH2"/>
<name>A0A345NLH2_9MICO</name>
<evidence type="ECO:0000256" key="2">
    <source>
        <dbReference type="SAM" id="SignalP"/>
    </source>
</evidence>
<dbReference type="Pfam" id="PF03413">
    <property type="entry name" value="PepSY"/>
    <property type="match status" value="1"/>
</dbReference>
<gene>
    <name evidence="4" type="ORF">DV701_06830</name>
</gene>
<dbReference type="EMBL" id="CP031229">
    <property type="protein sequence ID" value="AXH95880.1"/>
    <property type="molecule type" value="Genomic_DNA"/>
</dbReference>
<evidence type="ECO:0000259" key="3">
    <source>
        <dbReference type="Pfam" id="PF03413"/>
    </source>
</evidence>
<dbReference type="PROSITE" id="PS51257">
    <property type="entry name" value="PROKAR_LIPOPROTEIN"/>
    <property type="match status" value="1"/>
</dbReference>
<feature type="chain" id="PRO_5038376417" description="PepSY domain-containing protein" evidence="2">
    <location>
        <begin position="26"/>
        <end position="212"/>
    </location>
</feature>
<keyword evidence="5" id="KW-1185">Reference proteome</keyword>
<dbReference type="KEGG" id="orn:DV701_06830"/>